<feature type="transmembrane region" description="Helical" evidence="2">
    <location>
        <begin position="84"/>
        <end position="104"/>
    </location>
</feature>
<organism evidence="3 4">
    <name type="scientific">Catenuloplanes niger</name>
    <dbReference type="NCBI Taxonomy" id="587534"/>
    <lineage>
        <taxon>Bacteria</taxon>
        <taxon>Bacillati</taxon>
        <taxon>Actinomycetota</taxon>
        <taxon>Actinomycetes</taxon>
        <taxon>Micromonosporales</taxon>
        <taxon>Micromonosporaceae</taxon>
        <taxon>Catenuloplanes</taxon>
    </lineage>
</organism>
<comment type="caution">
    <text evidence="3">The sequence shown here is derived from an EMBL/GenBank/DDBJ whole genome shotgun (WGS) entry which is preliminary data.</text>
</comment>
<keyword evidence="2" id="KW-1133">Transmembrane helix</keyword>
<gene>
    <name evidence="3" type="ORF">J2S44_004372</name>
</gene>
<keyword evidence="2" id="KW-0812">Transmembrane</keyword>
<reference evidence="3 4" key="1">
    <citation type="submission" date="2023-07" db="EMBL/GenBank/DDBJ databases">
        <title>Sequencing the genomes of 1000 actinobacteria strains.</title>
        <authorList>
            <person name="Klenk H.-P."/>
        </authorList>
    </citation>
    <scope>NUCLEOTIDE SEQUENCE [LARGE SCALE GENOMIC DNA]</scope>
    <source>
        <strain evidence="3 4">DSM 44711</strain>
    </source>
</reference>
<proteinExistence type="predicted"/>
<feature type="region of interest" description="Disordered" evidence="1">
    <location>
        <begin position="212"/>
        <end position="249"/>
    </location>
</feature>
<dbReference type="RefSeq" id="WP_310417038.1">
    <property type="nucleotide sequence ID" value="NZ_JAVDYC010000001.1"/>
</dbReference>
<evidence type="ECO:0000313" key="3">
    <source>
        <dbReference type="EMBL" id="MDR7324122.1"/>
    </source>
</evidence>
<evidence type="ECO:0008006" key="5">
    <source>
        <dbReference type="Google" id="ProtNLM"/>
    </source>
</evidence>
<sequence length="249" mass="26520">MPTVLRLAVVLAVLGAGASTGWAVRSGADLSGVGSAGALLFLGVAWLLRQRDRNRPMRWRPAIRLPGGATAPGLVAPRSRAETVWFLVMNAAFVVWAGGVAGWLARPGDLPGLAFAALATAAALWGLRRLHANLPMLHRIAIVEAGVLRQGRLIPWAEVEAVRLTSPGDPDEEGAVELRTGGRLLELTPPGSMIDPTELRVAVATYLRAPERRAELNSPVDPRGESVRPPDPRLGRHPRRETVEGGPEA</sequence>
<dbReference type="Proteomes" id="UP001183629">
    <property type="component" value="Unassembled WGS sequence"/>
</dbReference>
<protein>
    <recommendedName>
        <fullName evidence="5">PH domain-containing protein</fullName>
    </recommendedName>
</protein>
<dbReference type="AlphaFoldDB" id="A0AAE3ZSE9"/>
<evidence type="ECO:0000313" key="4">
    <source>
        <dbReference type="Proteomes" id="UP001183629"/>
    </source>
</evidence>
<evidence type="ECO:0000256" key="2">
    <source>
        <dbReference type="SAM" id="Phobius"/>
    </source>
</evidence>
<feature type="transmembrane region" description="Helical" evidence="2">
    <location>
        <begin position="110"/>
        <end position="127"/>
    </location>
</feature>
<feature type="transmembrane region" description="Helical" evidence="2">
    <location>
        <begin position="30"/>
        <end position="48"/>
    </location>
</feature>
<feature type="compositionally biased region" description="Basic and acidic residues" evidence="1">
    <location>
        <begin position="222"/>
        <end position="234"/>
    </location>
</feature>
<keyword evidence="2" id="KW-0472">Membrane</keyword>
<accession>A0AAE3ZSE9</accession>
<name>A0AAE3ZSE9_9ACTN</name>
<keyword evidence="4" id="KW-1185">Reference proteome</keyword>
<dbReference type="EMBL" id="JAVDYC010000001">
    <property type="protein sequence ID" value="MDR7324122.1"/>
    <property type="molecule type" value="Genomic_DNA"/>
</dbReference>
<evidence type="ECO:0000256" key="1">
    <source>
        <dbReference type="SAM" id="MobiDB-lite"/>
    </source>
</evidence>